<comment type="catalytic activity">
    <reaction evidence="8">
        <text>Mo-molybdopterin + GTP + H(+) = Mo-molybdopterin guanine dinucleotide + diphosphate</text>
        <dbReference type="Rhea" id="RHEA:34243"/>
        <dbReference type="ChEBI" id="CHEBI:15378"/>
        <dbReference type="ChEBI" id="CHEBI:33019"/>
        <dbReference type="ChEBI" id="CHEBI:37565"/>
        <dbReference type="ChEBI" id="CHEBI:71302"/>
        <dbReference type="ChEBI" id="CHEBI:71310"/>
        <dbReference type="EC" id="2.7.7.77"/>
    </reaction>
</comment>
<sequence>MFYILFMEDNNILAVVLAGGKSKRFGEDKNQTKLGDKTLLEHVLSKISNRYEEILIVSSLSLDTKKIKNVTIIPDCFDDFGPLAGVLSAMKWVKENQKSYQWIATFPSDTPFFEISIIDEYQKRIKTKGSLLYFIKSNNKRHNIFGLWSIKLLKPLENDLINNNFRKVEDWANKIGVKTIDIEPKKFDPFFNINTKEDLEEAKKILKKN</sequence>
<evidence type="ECO:0000256" key="2">
    <source>
        <dbReference type="ARBA" id="ARBA00022679"/>
    </source>
</evidence>
<keyword evidence="11" id="KW-1185">Reference proteome</keyword>
<dbReference type="Proteomes" id="UP001166004">
    <property type="component" value="Unassembled WGS sequence"/>
</dbReference>
<dbReference type="RefSeq" id="WP_248289189.1">
    <property type="nucleotide sequence ID" value="NZ_LANA01000001.1"/>
</dbReference>
<feature type="binding site" evidence="8">
    <location>
        <position position="29"/>
    </location>
    <ligand>
        <name>GTP</name>
        <dbReference type="ChEBI" id="CHEBI:37565"/>
    </ligand>
</feature>
<keyword evidence="10" id="KW-0548">Nucleotidyltransferase</keyword>
<keyword evidence="2 8" id="KW-0808">Transferase</keyword>
<dbReference type="Gene3D" id="3.90.550.10">
    <property type="entry name" value="Spore Coat Polysaccharide Biosynthesis Protein SpsA, Chain A"/>
    <property type="match status" value="1"/>
</dbReference>
<dbReference type="GO" id="GO:0016779">
    <property type="term" value="F:nucleotidyltransferase activity"/>
    <property type="evidence" value="ECO:0007669"/>
    <property type="project" value="UniProtKB-KW"/>
</dbReference>
<evidence type="ECO:0000256" key="8">
    <source>
        <dbReference type="HAMAP-Rule" id="MF_00316"/>
    </source>
</evidence>
<evidence type="ECO:0000256" key="5">
    <source>
        <dbReference type="ARBA" id="ARBA00022842"/>
    </source>
</evidence>
<comment type="subcellular location">
    <subcellularLocation>
        <location evidence="8">Cytoplasm</location>
    </subcellularLocation>
</comment>
<keyword evidence="4 8" id="KW-0547">Nucleotide-binding</keyword>
<dbReference type="SUPFAM" id="SSF53448">
    <property type="entry name" value="Nucleotide-diphospho-sugar transferases"/>
    <property type="match status" value="1"/>
</dbReference>
<feature type="binding site" evidence="8">
    <location>
        <position position="75"/>
    </location>
    <ligand>
        <name>GTP</name>
        <dbReference type="ChEBI" id="CHEBI:37565"/>
    </ligand>
</feature>
<dbReference type="PANTHER" id="PTHR19136:SF81">
    <property type="entry name" value="MOLYBDENUM COFACTOR GUANYLYLTRANSFERASE"/>
    <property type="match status" value="1"/>
</dbReference>
<dbReference type="Pfam" id="PF12804">
    <property type="entry name" value="NTP_transf_3"/>
    <property type="match status" value="1"/>
</dbReference>
<feature type="binding site" evidence="8">
    <location>
        <begin position="17"/>
        <end position="19"/>
    </location>
    <ligand>
        <name>GTP</name>
        <dbReference type="ChEBI" id="CHEBI:37565"/>
    </ligand>
</feature>
<dbReference type="PANTHER" id="PTHR19136">
    <property type="entry name" value="MOLYBDENUM COFACTOR GUANYLYLTRANSFERASE"/>
    <property type="match status" value="1"/>
</dbReference>
<accession>A0ABX1SYM1</accession>
<evidence type="ECO:0000313" key="10">
    <source>
        <dbReference type="EMBL" id="NMN66940.1"/>
    </source>
</evidence>
<comment type="domain">
    <text evidence="8">The N-terminal domain determines nucleotide recognition and specific binding, while the C-terminal domain determines the specific binding to the target protein.</text>
</comment>
<keyword evidence="6 8" id="KW-0342">GTP-binding</keyword>
<evidence type="ECO:0000256" key="1">
    <source>
        <dbReference type="ARBA" id="ARBA00022490"/>
    </source>
</evidence>
<dbReference type="InterPro" id="IPR029044">
    <property type="entry name" value="Nucleotide-diphossugar_trans"/>
</dbReference>
<comment type="similarity">
    <text evidence="8">Belongs to the MobA family.</text>
</comment>
<evidence type="ECO:0000256" key="3">
    <source>
        <dbReference type="ARBA" id="ARBA00022723"/>
    </source>
</evidence>
<keyword evidence="5 8" id="KW-0460">Magnesium</keyword>
<dbReference type="InterPro" id="IPR025877">
    <property type="entry name" value="MobA-like_NTP_Trfase"/>
</dbReference>
<comment type="cofactor">
    <cofactor evidence="8">
        <name>Mg(2+)</name>
        <dbReference type="ChEBI" id="CHEBI:18420"/>
    </cofactor>
</comment>
<comment type="caution">
    <text evidence="8">Lacks conserved residue(s) required for the propagation of feature annotation.</text>
</comment>
<organism evidence="10 11">
    <name type="scientific">Pelagibacter ubique</name>
    <dbReference type="NCBI Taxonomy" id="198252"/>
    <lineage>
        <taxon>Bacteria</taxon>
        <taxon>Pseudomonadati</taxon>
        <taxon>Pseudomonadota</taxon>
        <taxon>Alphaproteobacteria</taxon>
        <taxon>Candidatus Pelagibacterales</taxon>
        <taxon>Candidatus Pelagibacteraceae</taxon>
        <taxon>Candidatus Pelagibacter</taxon>
    </lineage>
</organism>
<feature type="binding site" evidence="8">
    <location>
        <position position="109"/>
    </location>
    <ligand>
        <name>Mg(2+)</name>
        <dbReference type="ChEBI" id="CHEBI:18420"/>
    </ligand>
</feature>
<proteinExistence type="inferred from homology"/>
<evidence type="ECO:0000256" key="4">
    <source>
        <dbReference type="ARBA" id="ARBA00022741"/>
    </source>
</evidence>
<evidence type="ECO:0000256" key="6">
    <source>
        <dbReference type="ARBA" id="ARBA00023134"/>
    </source>
</evidence>
<evidence type="ECO:0000259" key="9">
    <source>
        <dbReference type="Pfam" id="PF12804"/>
    </source>
</evidence>
<evidence type="ECO:0000313" key="11">
    <source>
        <dbReference type="Proteomes" id="UP001166004"/>
    </source>
</evidence>
<keyword evidence="1 8" id="KW-0963">Cytoplasm</keyword>
<dbReference type="EMBL" id="LANA01000001">
    <property type="protein sequence ID" value="NMN66940.1"/>
    <property type="molecule type" value="Genomic_DNA"/>
</dbReference>
<evidence type="ECO:0000256" key="7">
    <source>
        <dbReference type="ARBA" id="ARBA00023150"/>
    </source>
</evidence>
<dbReference type="InterPro" id="IPR013482">
    <property type="entry name" value="Molybde_CF_guanTrfase"/>
</dbReference>
<comment type="caution">
    <text evidence="10">The sequence shown here is derived from an EMBL/GenBank/DDBJ whole genome shotgun (WGS) entry which is preliminary data.</text>
</comment>
<feature type="domain" description="MobA-like NTP transferase" evidence="9">
    <location>
        <begin position="14"/>
        <end position="166"/>
    </location>
</feature>
<comment type="subunit">
    <text evidence="8">Monomer.</text>
</comment>
<keyword evidence="3 8" id="KW-0479">Metal-binding</keyword>
<protein>
    <recommendedName>
        <fullName evidence="8">Molybdenum cofactor guanylyltransferase</fullName>
        <shortName evidence="8">MoCo guanylyltransferase</shortName>
        <ecNumber evidence="8">2.7.7.77</ecNumber>
    </recommendedName>
    <alternativeName>
        <fullName evidence="8">GTP:molybdopterin guanylyltransferase</fullName>
    </alternativeName>
    <alternativeName>
        <fullName evidence="8">Mo-MPT guanylyltransferase</fullName>
    </alternativeName>
    <alternativeName>
        <fullName evidence="8">Molybdopterin guanylyltransferase</fullName>
    </alternativeName>
    <alternativeName>
        <fullName evidence="8">Molybdopterin-guanine dinucleotide synthase</fullName>
        <shortName evidence="8">MGD synthase</shortName>
    </alternativeName>
</protein>
<dbReference type="EC" id="2.7.7.77" evidence="8"/>
<feature type="binding site" evidence="8">
    <location>
        <position position="109"/>
    </location>
    <ligand>
        <name>GTP</name>
        <dbReference type="ChEBI" id="CHEBI:37565"/>
    </ligand>
</feature>
<dbReference type="CDD" id="cd02503">
    <property type="entry name" value="MobA"/>
    <property type="match status" value="1"/>
</dbReference>
<keyword evidence="7 8" id="KW-0501">Molybdenum cofactor biosynthesis</keyword>
<dbReference type="HAMAP" id="MF_00316">
    <property type="entry name" value="MobA"/>
    <property type="match status" value="1"/>
</dbReference>
<comment type="function">
    <text evidence="8">Transfers a GMP moiety from GTP to Mo-molybdopterin (Mo-MPT) cofactor (Moco or molybdenum cofactor) to form Mo-molybdopterin guanine dinucleotide (Mo-MGD) cofactor.</text>
</comment>
<reference evidence="10 11" key="1">
    <citation type="submission" date="2019-07" db="EMBL/GenBank/DDBJ databases">
        <title>SAR11 Genome Evolution.</title>
        <authorList>
            <person name="Giovannoni S."/>
        </authorList>
    </citation>
    <scope>NUCLEOTIDE SEQUENCE [LARGE SCALE GENOMIC DNA]</scope>
    <source>
        <strain evidence="10 11">HTCC9565</strain>
    </source>
</reference>
<gene>
    <name evidence="8" type="primary">mobA</name>
    <name evidence="10" type="ORF">VP91_00000700</name>
</gene>
<name>A0ABX1SYM1_PELUQ</name>